<dbReference type="GO" id="GO:0015628">
    <property type="term" value="P:protein secretion by the type II secretion system"/>
    <property type="evidence" value="ECO:0007669"/>
    <property type="project" value="TreeGrafter"/>
</dbReference>
<dbReference type="SUPFAM" id="SSF47781">
    <property type="entry name" value="RuvA domain 2-like"/>
    <property type="match status" value="1"/>
</dbReference>
<keyword evidence="2" id="KW-1133">Transmembrane helix</keyword>
<dbReference type="GO" id="GO:0006281">
    <property type="term" value="P:DNA repair"/>
    <property type="evidence" value="ECO:0007669"/>
    <property type="project" value="InterPro"/>
</dbReference>
<dbReference type="AlphaFoldDB" id="A0A6J7L034"/>
<evidence type="ECO:0000256" key="1">
    <source>
        <dbReference type="SAM" id="MobiDB-lite"/>
    </source>
</evidence>
<dbReference type="GO" id="GO:0015627">
    <property type="term" value="C:type II protein secretion system complex"/>
    <property type="evidence" value="ECO:0007669"/>
    <property type="project" value="TreeGrafter"/>
</dbReference>
<protein>
    <submittedName>
        <fullName evidence="4">Unannotated protein</fullName>
    </submittedName>
</protein>
<dbReference type="PANTHER" id="PTHR21180:SF32">
    <property type="entry name" value="ENDONUCLEASE_EXONUCLEASE_PHOSPHATASE FAMILY DOMAIN-CONTAINING PROTEIN 1"/>
    <property type="match status" value="1"/>
</dbReference>
<keyword evidence="2" id="KW-0472">Membrane</keyword>
<gene>
    <name evidence="4" type="ORF">UFOPK3874_00551</name>
</gene>
<feature type="domain" description="Helix-hairpin-helix DNA-binding motif class 1" evidence="3">
    <location>
        <begin position="184"/>
        <end position="203"/>
    </location>
</feature>
<dbReference type="InterPro" id="IPR010994">
    <property type="entry name" value="RuvA_2-like"/>
</dbReference>
<dbReference type="InterPro" id="IPR051675">
    <property type="entry name" value="Endo/Exo/Phosphatase_dom_1"/>
</dbReference>
<dbReference type="SMART" id="SM00278">
    <property type="entry name" value="HhH1"/>
    <property type="match status" value="2"/>
</dbReference>
<sequence length="206" mass="21890">MLTQIREYFDGIVFTREQRRGILVIFGLFLGVGTLLYFLAQGSASAVDLQKTSTPIALPSGPITPELLIVDVAGKVRHPGVYSLPKGSRAIDAIKAAGNKLNGVDTSDINLAHLLFDGEQIVVGAPRYVATSKGSKSSPPKRTGPVSINNGGQADLESLPGIGPVMASRIITYRKSNGPFPTLEELKKVKGMGEATYAEISSLIRL</sequence>
<accession>A0A6J7L034</accession>
<feature type="transmembrane region" description="Helical" evidence="2">
    <location>
        <begin position="21"/>
        <end position="40"/>
    </location>
</feature>
<keyword evidence="2" id="KW-0812">Transmembrane</keyword>
<feature type="domain" description="Helix-hairpin-helix DNA-binding motif class 1" evidence="3">
    <location>
        <begin position="154"/>
        <end position="173"/>
    </location>
</feature>
<proteinExistence type="predicted"/>
<evidence type="ECO:0000313" key="4">
    <source>
        <dbReference type="EMBL" id="CAB4961377.1"/>
    </source>
</evidence>
<dbReference type="Pfam" id="PF12836">
    <property type="entry name" value="HHH_3"/>
    <property type="match status" value="1"/>
</dbReference>
<feature type="compositionally biased region" description="Polar residues" evidence="1">
    <location>
        <begin position="132"/>
        <end position="152"/>
    </location>
</feature>
<dbReference type="InterPro" id="IPR003583">
    <property type="entry name" value="Hlx-hairpin-Hlx_DNA-bd_motif"/>
</dbReference>
<dbReference type="EMBL" id="CAFBNS010000083">
    <property type="protein sequence ID" value="CAB4961377.1"/>
    <property type="molecule type" value="Genomic_DNA"/>
</dbReference>
<dbReference type="InterPro" id="IPR019554">
    <property type="entry name" value="Soluble_ligand-bd"/>
</dbReference>
<dbReference type="Gene3D" id="3.10.560.10">
    <property type="entry name" value="Outer membrane lipoprotein wza domain like"/>
    <property type="match status" value="1"/>
</dbReference>
<reference evidence="4" key="1">
    <citation type="submission" date="2020-05" db="EMBL/GenBank/DDBJ databases">
        <authorList>
            <person name="Chiriac C."/>
            <person name="Salcher M."/>
            <person name="Ghai R."/>
            <person name="Kavagutti S V."/>
        </authorList>
    </citation>
    <scope>NUCLEOTIDE SEQUENCE</scope>
</reference>
<dbReference type="PANTHER" id="PTHR21180">
    <property type="entry name" value="ENDONUCLEASE/EXONUCLEASE/PHOSPHATASE FAMILY DOMAIN-CONTAINING PROTEIN 1"/>
    <property type="match status" value="1"/>
</dbReference>
<organism evidence="4">
    <name type="scientific">freshwater metagenome</name>
    <dbReference type="NCBI Taxonomy" id="449393"/>
    <lineage>
        <taxon>unclassified sequences</taxon>
        <taxon>metagenomes</taxon>
        <taxon>ecological metagenomes</taxon>
    </lineage>
</organism>
<name>A0A6J7L034_9ZZZZ</name>
<evidence type="ECO:0000256" key="2">
    <source>
        <dbReference type="SAM" id="Phobius"/>
    </source>
</evidence>
<dbReference type="Pfam" id="PF10531">
    <property type="entry name" value="SLBB"/>
    <property type="match status" value="1"/>
</dbReference>
<dbReference type="GO" id="GO:0003677">
    <property type="term" value="F:DNA binding"/>
    <property type="evidence" value="ECO:0007669"/>
    <property type="project" value="InterPro"/>
</dbReference>
<evidence type="ECO:0000259" key="3">
    <source>
        <dbReference type="SMART" id="SM00278"/>
    </source>
</evidence>
<feature type="region of interest" description="Disordered" evidence="1">
    <location>
        <begin position="131"/>
        <end position="155"/>
    </location>
</feature>
<dbReference type="Gene3D" id="1.10.150.280">
    <property type="entry name" value="AF1531-like domain"/>
    <property type="match status" value="1"/>
</dbReference>